<organism evidence="8 9">
    <name type="scientific">Halteria grandinella</name>
    <dbReference type="NCBI Taxonomy" id="5974"/>
    <lineage>
        <taxon>Eukaryota</taxon>
        <taxon>Sar</taxon>
        <taxon>Alveolata</taxon>
        <taxon>Ciliophora</taxon>
        <taxon>Intramacronucleata</taxon>
        <taxon>Spirotrichea</taxon>
        <taxon>Stichotrichia</taxon>
        <taxon>Sporadotrichida</taxon>
        <taxon>Halteriidae</taxon>
        <taxon>Halteria</taxon>
    </lineage>
</organism>
<evidence type="ECO:0000256" key="6">
    <source>
        <dbReference type="RuleBase" id="RU000477"/>
    </source>
</evidence>
<keyword evidence="9" id="KW-1185">Reference proteome</keyword>
<feature type="transmembrane region" description="Helical" evidence="7">
    <location>
        <begin position="45"/>
        <end position="66"/>
    </location>
</feature>
<dbReference type="AlphaFoldDB" id="A0A8J8SZY4"/>
<dbReference type="InterPro" id="IPR034294">
    <property type="entry name" value="Aquaporin_transptr"/>
</dbReference>
<evidence type="ECO:0000313" key="8">
    <source>
        <dbReference type="EMBL" id="TNV76473.1"/>
    </source>
</evidence>
<evidence type="ECO:0000256" key="3">
    <source>
        <dbReference type="ARBA" id="ARBA00022692"/>
    </source>
</evidence>
<keyword evidence="4 7" id="KW-1133">Transmembrane helix</keyword>
<dbReference type="Gene3D" id="1.20.1080.10">
    <property type="entry name" value="Glycerol uptake facilitator protein"/>
    <property type="match status" value="1"/>
</dbReference>
<sequence length="232" mass="25677">MGRGFAYFIGWLIAASVSGAHFNPATSLAVYLVEGKYARQIGRLLLYWLFQLMGAYAGILLIYLIFKRPVLGYFLWPNLQDPTPLFWYFSPAGNIYYGKVVLLEILNTLTFTWVYLLVIYKPSLRTVDEIMKGIAVSVTLWICYFLCAGSGACLNPAFGLAQTTYQIGFLNGADQNGNGFASLIWVYFPMPFFGAILAAIFFRLNVFFDNRALKQVPVAAPIAPGGGGAVVI</sequence>
<evidence type="ECO:0000256" key="7">
    <source>
        <dbReference type="SAM" id="Phobius"/>
    </source>
</evidence>
<comment type="similarity">
    <text evidence="2 6">Belongs to the MIP/aquaporin (TC 1.A.8) family.</text>
</comment>
<evidence type="ECO:0000256" key="5">
    <source>
        <dbReference type="ARBA" id="ARBA00023136"/>
    </source>
</evidence>
<evidence type="ECO:0000313" key="9">
    <source>
        <dbReference type="Proteomes" id="UP000785679"/>
    </source>
</evidence>
<dbReference type="PANTHER" id="PTHR19139:SF199">
    <property type="entry name" value="MIP17260P"/>
    <property type="match status" value="1"/>
</dbReference>
<dbReference type="EMBL" id="RRYP01013513">
    <property type="protein sequence ID" value="TNV76473.1"/>
    <property type="molecule type" value="Genomic_DNA"/>
</dbReference>
<feature type="transmembrane region" description="Helical" evidence="7">
    <location>
        <begin position="184"/>
        <end position="204"/>
    </location>
</feature>
<dbReference type="GO" id="GO:0015250">
    <property type="term" value="F:water channel activity"/>
    <property type="evidence" value="ECO:0007669"/>
    <property type="project" value="TreeGrafter"/>
</dbReference>
<gene>
    <name evidence="8" type="ORF">FGO68_gene251</name>
</gene>
<dbReference type="PRINTS" id="PR00783">
    <property type="entry name" value="MINTRINSICP"/>
</dbReference>
<comment type="subcellular location">
    <subcellularLocation>
        <location evidence="1">Membrane</location>
        <topology evidence="1">Multi-pass membrane protein</topology>
    </subcellularLocation>
</comment>
<evidence type="ECO:0000256" key="2">
    <source>
        <dbReference type="ARBA" id="ARBA00006175"/>
    </source>
</evidence>
<feature type="transmembrane region" description="Helical" evidence="7">
    <location>
        <begin position="6"/>
        <end position="33"/>
    </location>
</feature>
<feature type="transmembrane region" description="Helical" evidence="7">
    <location>
        <begin position="130"/>
        <end position="152"/>
    </location>
</feature>
<dbReference type="InterPro" id="IPR023271">
    <property type="entry name" value="Aquaporin-like"/>
</dbReference>
<dbReference type="GO" id="GO:0005886">
    <property type="term" value="C:plasma membrane"/>
    <property type="evidence" value="ECO:0007669"/>
    <property type="project" value="TreeGrafter"/>
</dbReference>
<reference evidence="8" key="1">
    <citation type="submission" date="2019-06" db="EMBL/GenBank/DDBJ databases">
        <authorList>
            <person name="Zheng W."/>
        </authorList>
    </citation>
    <scope>NUCLEOTIDE SEQUENCE</scope>
    <source>
        <strain evidence="8">QDHG01</strain>
    </source>
</reference>
<keyword evidence="6" id="KW-0813">Transport</keyword>
<comment type="caution">
    <text evidence="8">The sequence shown here is derived from an EMBL/GenBank/DDBJ whole genome shotgun (WGS) entry which is preliminary data.</text>
</comment>
<dbReference type="Proteomes" id="UP000785679">
    <property type="component" value="Unassembled WGS sequence"/>
</dbReference>
<dbReference type="SUPFAM" id="SSF81338">
    <property type="entry name" value="Aquaporin-like"/>
    <property type="match status" value="1"/>
</dbReference>
<dbReference type="PANTHER" id="PTHR19139">
    <property type="entry name" value="AQUAPORIN TRANSPORTER"/>
    <property type="match status" value="1"/>
</dbReference>
<feature type="transmembrane region" description="Helical" evidence="7">
    <location>
        <begin position="95"/>
        <end position="118"/>
    </location>
</feature>
<dbReference type="Pfam" id="PF00230">
    <property type="entry name" value="MIP"/>
    <property type="match status" value="1"/>
</dbReference>
<accession>A0A8J8SZY4</accession>
<dbReference type="InterPro" id="IPR000425">
    <property type="entry name" value="MIP"/>
</dbReference>
<keyword evidence="3 6" id="KW-0812">Transmembrane</keyword>
<evidence type="ECO:0000256" key="1">
    <source>
        <dbReference type="ARBA" id="ARBA00004141"/>
    </source>
</evidence>
<evidence type="ECO:0000256" key="4">
    <source>
        <dbReference type="ARBA" id="ARBA00022989"/>
    </source>
</evidence>
<name>A0A8J8SZY4_HALGN</name>
<proteinExistence type="inferred from homology"/>
<evidence type="ECO:0008006" key="10">
    <source>
        <dbReference type="Google" id="ProtNLM"/>
    </source>
</evidence>
<protein>
    <recommendedName>
        <fullName evidence="10">Aquaporin</fullName>
    </recommendedName>
</protein>
<keyword evidence="5 7" id="KW-0472">Membrane</keyword>
<dbReference type="OrthoDB" id="204128at2759"/>